<comment type="caution">
    <text evidence="1">The sequence shown here is derived from an EMBL/GenBank/DDBJ whole genome shotgun (WGS) entry which is preliminary data.</text>
</comment>
<organism evidence="1 2">
    <name type="scientific">Colletotrichum truncatum</name>
    <name type="common">Anthracnose fungus</name>
    <name type="synonym">Colletotrichum capsici</name>
    <dbReference type="NCBI Taxonomy" id="5467"/>
    <lineage>
        <taxon>Eukaryota</taxon>
        <taxon>Fungi</taxon>
        <taxon>Dikarya</taxon>
        <taxon>Ascomycota</taxon>
        <taxon>Pezizomycotina</taxon>
        <taxon>Sordariomycetes</taxon>
        <taxon>Hypocreomycetidae</taxon>
        <taxon>Glomerellales</taxon>
        <taxon>Glomerellaceae</taxon>
        <taxon>Colletotrichum</taxon>
        <taxon>Colletotrichum truncatum species complex</taxon>
    </lineage>
</organism>
<gene>
    <name evidence="1" type="ORF">CTRU02_213882</name>
</gene>
<name>A0ACC3YGY8_COLTU</name>
<protein>
    <submittedName>
        <fullName evidence="1">Uncharacterized protein</fullName>
    </submittedName>
</protein>
<sequence length="131" mass="13541">MKTQHIALPGLQAVAASFFAATAEAKVYCTDNESKVVAEANCDGTHPANTFFLTMHEGQDLQIGDIVAEDKVDSSDPAARHDEGYPESGLVQGGFGRRSPQRTCDPSKGHCVVGGVGKGFKGFGGEGGNGG</sequence>
<dbReference type="EMBL" id="VUJX02000010">
    <property type="protein sequence ID" value="KAL0931147.1"/>
    <property type="molecule type" value="Genomic_DNA"/>
</dbReference>
<evidence type="ECO:0000313" key="2">
    <source>
        <dbReference type="Proteomes" id="UP000805649"/>
    </source>
</evidence>
<reference evidence="1 2" key="1">
    <citation type="journal article" date="2020" name="Phytopathology">
        <title>Genome Sequence Resources of Colletotrichum truncatum, C. plurivorum, C. musicola, and C. sojae: Four Species Pathogenic to Soybean (Glycine max).</title>
        <authorList>
            <person name="Rogerio F."/>
            <person name="Boufleur T.R."/>
            <person name="Ciampi-Guillardi M."/>
            <person name="Sukno S.A."/>
            <person name="Thon M.R."/>
            <person name="Massola Junior N.S."/>
            <person name="Baroncelli R."/>
        </authorList>
    </citation>
    <scope>NUCLEOTIDE SEQUENCE [LARGE SCALE GENOMIC DNA]</scope>
    <source>
        <strain evidence="1 2">CMES1059</strain>
    </source>
</reference>
<proteinExistence type="predicted"/>
<evidence type="ECO:0000313" key="1">
    <source>
        <dbReference type="EMBL" id="KAL0931147.1"/>
    </source>
</evidence>
<dbReference type="Proteomes" id="UP000805649">
    <property type="component" value="Unassembled WGS sequence"/>
</dbReference>
<keyword evidence="2" id="KW-1185">Reference proteome</keyword>
<accession>A0ACC3YGY8</accession>